<dbReference type="InterPro" id="IPR036869">
    <property type="entry name" value="J_dom_sf"/>
</dbReference>
<dbReference type="PANTHER" id="PTHR46620">
    <property type="entry name" value="J DOMAIN-CONTAINING PROTEIN SPF31"/>
    <property type="match status" value="1"/>
</dbReference>
<keyword evidence="4" id="KW-1185">Reference proteome</keyword>
<dbReference type="OrthoDB" id="342454at2759"/>
<dbReference type="AlphaFoldDB" id="A0A2N1J879"/>
<dbReference type="SMART" id="SM00271">
    <property type="entry name" value="DnaJ"/>
    <property type="match status" value="1"/>
</dbReference>
<dbReference type="PROSITE" id="PS50076">
    <property type="entry name" value="DNAJ_2"/>
    <property type="match status" value="1"/>
</dbReference>
<evidence type="ECO:0000259" key="2">
    <source>
        <dbReference type="PROSITE" id="PS50076"/>
    </source>
</evidence>
<evidence type="ECO:0000256" key="1">
    <source>
        <dbReference type="SAM" id="MobiDB-lite"/>
    </source>
</evidence>
<accession>A0A2N1J879</accession>
<dbReference type="EMBL" id="KZ454993">
    <property type="protein sequence ID" value="PKI82749.1"/>
    <property type="molecule type" value="Genomic_DNA"/>
</dbReference>
<organism evidence="3 4">
    <name type="scientific">Malassezia vespertilionis</name>
    <dbReference type="NCBI Taxonomy" id="2020962"/>
    <lineage>
        <taxon>Eukaryota</taxon>
        <taxon>Fungi</taxon>
        <taxon>Dikarya</taxon>
        <taxon>Basidiomycota</taxon>
        <taxon>Ustilaginomycotina</taxon>
        <taxon>Malasseziomycetes</taxon>
        <taxon>Malasseziales</taxon>
        <taxon>Malasseziaceae</taxon>
        <taxon>Malassezia</taxon>
    </lineage>
</organism>
<feature type="domain" description="J" evidence="2">
    <location>
        <begin position="7"/>
        <end position="73"/>
    </location>
</feature>
<protein>
    <recommendedName>
        <fullName evidence="2">J domain-containing protein</fullName>
    </recommendedName>
</protein>
<gene>
    <name evidence="3" type="ORF">MVES_003151</name>
</gene>
<dbReference type="PRINTS" id="PR00625">
    <property type="entry name" value="JDOMAIN"/>
</dbReference>
<dbReference type="Gene3D" id="1.10.287.110">
    <property type="entry name" value="DnaJ domain"/>
    <property type="match status" value="1"/>
</dbReference>
<dbReference type="InterPro" id="IPR001623">
    <property type="entry name" value="DnaJ_domain"/>
</dbReference>
<feature type="compositionally biased region" description="Basic residues" evidence="1">
    <location>
        <begin position="184"/>
        <end position="196"/>
    </location>
</feature>
<reference evidence="3 4" key="1">
    <citation type="submission" date="2017-10" db="EMBL/GenBank/DDBJ databases">
        <title>A novel species of cold-tolerant Malassezia isolated from bats.</title>
        <authorList>
            <person name="Lorch J.M."/>
            <person name="Palmer J.M."/>
            <person name="Vanderwolf K.J."/>
            <person name="Schmidt K.Z."/>
            <person name="Verant M.L."/>
            <person name="Weller T.J."/>
            <person name="Blehert D.S."/>
        </authorList>
    </citation>
    <scope>NUCLEOTIDE SEQUENCE [LARGE SCALE GENOMIC DNA]</scope>
    <source>
        <strain evidence="3 4">NWHC:44797-103</strain>
    </source>
</reference>
<name>A0A2N1J879_9BASI</name>
<feature type="compositionally biased region" description="Basic and acidic residues" evidence="1">
    <location>
        <begin position="157"/>
        <end position="173"/>
    </location>
</feature>
<dbReference type="Proteomes" id="UP000232875">
    <property type="component" value="Unassembled WGS sequence"/>
</dbReference>
<proteinExistence type="predicted"/>
<dbReference type="STRING" id="2020962.A0A2N1J879"/>
<feature type="region of interest" description="Disordered" evidence="1">
    <location>
        <begin position="157"/>
        <end position="196"/>
    </location>
</feature>
<sequence length="196" mass="23085">MVAFRMNPYDVLDVTYEANEKDIQRVFRKKSLLLHPDKVTDDVERAKEAFELLKDAASLLQDETKRQRLDETVRSARSLALKELGLSMRMDQLEIEKEQAPGGKLHDIVPSFSDRIKRCTKQLMLDDELEKRRSIRLKQEAEFEARRQRDQAEEVLKRKAEVEQEWESSRENRVQGWRSFQKGSSKKKKKHTNVLG</sequence>
<dbReference type="CDD" id="cd06257">
    <property type="entry name" value="DnaJ"/>
    <property type="match status" value="1"/>
</dbReference>
<dbReference type="Pfam" id="PF00226">
    <property type="entry name" value="DnaJ"/>
    <property type="match status" value="1"/>
</dbReference>
<evidence type="ECO:0000313" key="3">
    <source>
        <dbReference type="EMBL" id="PKI82749.1"/>
    </source>
</evidence>
<dbReference type="PANTHER" id="PTHR46620:SF1">
    <property type="entry name" value="J DOMAIN-CONTAINING PROTEIN SPF31"/>
    <property type="match status" value="1"/>
</dbReference>
<dbReference type="SUPFAM" id="SSF46565">
    <property type="entry name" value="Chaperone J-domain"/>
    <property type="match status" value="1"/>
</dbReference>
<evidence type="ECO:0000313" key="4">
    <source>
        <dbReference type="Proteomes" id="UP000232875"/>
    </source>
</evidence>